<dbReference type="GO" id="GO:0016746">
    <property type="term" value="F:acyltransferase activity"/>
    <property type="evidence" value="ECO:0007669"/>
    <property type="project" value="UniProtKB-KW"/>
</dbReference>
<comment type="caution">
    <text evidence="4">The sequence shown here is derived from an EMBL/GenBank/DDBJ whole genome shotgun (WGS) entry which is preliminary data.</text>
</comment>
<accession>A0ABU8X8S2</accession>
<dbReference type="PANTHER" id="PTHR43626:SF4">
    <property type="entry name" value="GCN5-RELATED N-ACETYLTRANSFERASE 2, CHLOROPLASTIC"/>
    <property type="match status" value="1"/>
</dbReference>
<evidence type="ECO:0000259" key="3">
    <source>
        <dbReference type="PROSITE" id="PS51186"/>
    </source>
</evidence>
<evidence type="ECO:0000256" key="1">
    <source>
        <dbReference type="ARBA" id="ARBA00022679"/>
    </source>
</evidence>
<evidence type="ECO:0000256" key="2">
    <source>
        <dbReference type="ARBA" id="ARBA00023315"/>
    </source>
</evidence>
<feature type="domain" description="N-acetyltransferase" evidence="3">
    <location>
        <begin position="3"/>
        <end position="144"/>
    </location>
</feature>
<keyword evidence="1 4" id="KW-0808">Transferase</keyword>
<dbReference type="PROSITE" id="PS51186">
    <property type="entry name" value="GNAT"/>
    <property type="match status" value="1"/>
</dbReference>
<keyword evidence="5" id="KW-1185">Reference proteome</keyword>
<dbReference type="Pfam" id="PF00583">
    <property type="entry name" value="Acetyltransf_1"/>
    <property type="match status" value="1"/>
</dbReference>
<sequence>MALQWSHSIEDIDWDELSALYRAAPLGDKRPDWLKGVFTHSMFRCFVRDDGRLVGAGRALADGADCSYICDVALLPSHQGQGLGRQILSTLVELSRGHRKIILYAVPGKEPFYRSLGFRRMTTAMAIFEDQGLASRRGYLEEDS</sequence>
<name>A0ABU8X8S2_9BURK</name>
<evidence type="ECO:0000313" key="5">
    <source>
        <dbReference type="Proteomes" id="UP001367030"/>
    </source>
</evidence>
<dbReference type="EC" id="2.3.1.-" evidence="4"/>
<organism evidence="4 5">
    <name type="scientific">Variovorax robiniae</name>
    <dbReference type="NCBI Taxonomy" id="1836199"/>
    <lineage>
        <taxon>Bacteria</taxon>
        <taxon>Pseudomonadati</taxon>
        <taxon>Pseudomonadota</taxon>
        <taxon>Betaproteobacteria</taxon>
        <taxon>Burkholderiales</taxon>
        <taxon>Comamonadaceae</taxon>
        <taxon>Variovorax</taxon>
    </lineage>
</organism>
<evidence type="ECO:0000313" key="4">
    <source>
        <dbReference type="EMBL" id="MEJ8856109.1"/>
    </source>
</evidence>
<gene>
    <name evidence="4" type="ORF">WKW79_16130</name>
</gene>
<proteinExistence type="predicted"/>
<dbReference type="CDD" id="cd04301">
    <property type="entry name" value="NAT_SF"/>
    <property type="match status" value="1"/>
</dbReference>
<dbReference type="InterPro" id="IPR000182">
    <property type="entry name" value="GNAT_dom"/>
</dbReference>
<dbReference type="RefSeq" id="WP_340336185.1">
    <property type="nucleotide sequence ID" value="NZ_JBBKZS010000006.1"/>
</dbReference>
<dbReference type="Gene3D" id="3.40.630.30">
    <property type="match status" value="1"/>
</dbReference>
<protein>
    <submittedName>
        <fullName evidence="4">GNAT family N-acetyltransferase</fullName>
        <ecNumber evidence="4">2.3.1.-</ecNumber>
    </submittedName>
</protein>
<dbReference type="SUPFAM" id="SSF55729">
    <property type="entry name" value="Acyl-CoA N-acyltransferases (Nat)"/>
    <property type="match status" value="1"/>
</dbReference>
<dbReference type="PANTHER" id="PTHR43626">
    <property type="entry name" value="ACYL-COA N-ACYLTRANSFERASE"/>
    <property type="match status" value="1"/>
</dbReference>
<dbReference type="Proteomes" id="UP001367030">
    <property type="component" value="Unassembled WGS sequence"/>
</dbReference>
<reference evidence="4 5" key="1">
    <citation type="submission" date="2024-03" db="EMBL/GenBank/DDBJ databases">
        <title>Novel species of the genus Variovorax.</title>
        <authorList>
            <person name="Liu Q."/>
            <person name="Xin Y.-H."/>
        </authorList>
    </citation>
    <scope>NUCLEOTIDE SEQUENCE [LARGE SCALE GENOMIC DNA]</scope>
    <source>
        <strain evidence="4 5">KACC 18901</strain>
    </source>
</reference>
<keyword evidence="2 4" id="KW-0012">Acyltransferase</keyword>
<dbReference type="InterPro" id="IPR016181">
    <property type="entry name" value="Acyl_CoA_acyltransferase"/>
</dbReference>
<dbReference type="InterPro" id="IPR045039">
    <property type="entry name" value="NSI-like"/>
</dbReference>
<dbReference type="EMBL" id="JBBKZS010000006">
    <property type="protein sequence ID" value="MEJ8856109.1"/>
    <property type="molecule type" value="Genomic_DNA"/>
</dbReference>